<evidence type="ECO:0000256" key="3">
    <source>
        <dbReference type="ARBA" id="ARBA00022692"/>
    </source>
</evidence>
<feature type="transmembrane region" description="Helical" evidence="6">
    <location>
        <begin position="13"/>
        <end position="30"/>
    </location>
</feature>
<gene>
    <name evidence="8" type="ORF">SAMN05443245_7255</name>
</gene>
<keyword evidence="2" id="KW-0813">Transport</keyword>
<dbReference type="Pfam" id="PF07690">
    <property type="entry name" value="MFS_1"/>
    <property type="match status" value="1"/>
</dbReference>
<dbReference type="GO" id="GO:0016020">
    <property type="term" value="C:membrane"/>
    <property type="evidence" value="ECO:0007669"/>
    <property type="project" value="UniProtKB-SubCell"/>
</dbReference>
<dbReference type="InterPro" id="IPR036259">
    <property type="entry name" value="MFS_trans_sf"/>
</dbReference>
<dbReference type="InterPro" id="IPR020846">
    <property type="entry name" value="MFS_dom"/>
</dbReference>
<dbReference type="RefSeq" id="WP_253189910.1">
    <property type="nucleotide sequence ID" value="NZ_FNKP01000004.1"/>
</dbReference>
<dbReference type="SUPFAM" id="SSF103473">
    <property type="entry name" value="MFS general substrate transporter"/>
    <property type="match status" value="1"/>
</dbReference>
<name>A0A1H1JUQ2_9BURK</name>
<feature type="transmembrane region" description="Helical" evidence="6">
    <location>
        <begin position="334"/>
        <end position="355"/>
    </location>
</feature>
<feature type="transmembrane region" description="Helical" evidence="6">
    <location>
        <begin position="367"/>
        <end position="389"/>
    </location>
</feature>
<evidence type="ECO:0000256" key="1">
    <source>
        <dbReference type="ARBA" id="ARBA00004141"/>
    </source>
</evidence>
<dbReference type="Proteomes" id="UP000183487">
    <property type="component" value="Unassembled WGS sequence"/>
</dbReference>
<proteinExistence type="predicted"/>
<evidence type="ECO:0000256" key="5">
    <source>
        <dbReference type="ARBA" id="ARBA00023136"/>
    </source>
</evidence>
<dbReference type="PANTHER" id="PTHR43791">
    <property type="entry name" value="PERMEASE-RELATED"/>
    <property type="match status" value="1"/>
</dbReference>
<feature type="transmembrane region" description="Helical" evidence="6">
    <location>
        <begin position="178"/>
        <end position="198"/>
    </location>
</feature>
<dbReference type="GO" id="GO:0022857">
    <property type="term" value="F:transmembrane transporter activity"/>
    <property type="evidence" value="ECO:0007669"/>
    <property type="project" value="InterPro"/>
</dbReference>
<keyword evidence="9" id="KW-1185">Reference proteome</keyword>
<dbReference type="AlphaFoldDB" id="A0A1H1JUQ2"/>
<comment type="subcellular location">
    <subcellularLocation>
        <location evidence="1">Membrane</location>
        <topology evidence="1">Multi-pass membrane protein</topology>
    </subcellularLocation>
</comment>
<evidence type="ECO:0000256" key="6">
    <source>
        <dbReference type="SAM" id="Phobius"/>
    </source>
</evidence>
<dbReference type="PROSITE" id="PS50850">
    <property type="entry name" value="MFS"/>
    <property type="match status" value="1"/>
</dbReference>
<feature type="domain" description="Major facilitator superfamily (MFS) profile" evidence="7">
    <location>
        <begin position="17"/>
        <end position="426"/>
    </location>
</feature>
<feature type="transmembrane region" description="Helical" evidence="6">
    <location>
        <begin position="112"/>
        <end position="133"/>
    </location>
</feature>
<feature type="transmembrane region" description="Helical" evidence="6">
    <location>
        <begin position="50"/>
        <end position="67"/>
    </location>
</feature>
<evidence type="ECO:0000259" key="7">
    <source>
        <dbReference type="PROSITE" id="PS50850"/>
    </source>
</evidence>
<sequence length="437" mass="47835">MTHELKESTIRKLTGRLIPLLFLIWFVNYMDRTNISFAALQMNKELGLTPQMFGFAAGIFYAGYILFEIPSNMLMRRFGARVWIARIIFTWGIVSVGQAAIHSPYQLYSARFLLGIAEAGFLPGVMYYLNCWFPADHRARAIGQVYSANTLSIVVGAPLSGIVMAYMDQIAGLSGWKWMFIMEGVPAILLGVFTFFYLTSRPADAKWLSVEEREWLISSMQQDQEVAEKLGTSSFRAAMSDPIVWLLGLLYFSIGIGFFGVSVWLPQVIKQMSDLSIVQVGFVNAIPFLIGTVVMLINGRHSDRTGERRWHLTIPLGIGTIGLIASAMTPSQPLLSFVFVCIATTGIVGAFSVFWTVPSAFLTGAGAAGGLALVNTISGLAGLSAPYLIGWIRGRTPDFSAATFVMAGGIGLATLLAAFLPYPERAGFKSKKRHATT</sequence>
<dbReference type="EMBL" id="FNKP01000004">
    <property type="protein sequence ID" value="SDR53753.1"/>
    <property type="molecule type" value="Genomic_DNA"/>
</dbReference>
<keyword evidence="3 6" id="KW-0812">Transmembrane</keyword>
<dbReference type="CDD" id="cd17319">
    <property type="entry name" value="MFS_ExuT_GudP_like"/>
    <property type="match status" value="1"/>
</dbReference>
<feature type="transmembrane region" description="Helical" evidence="6">
    <location>
        <begin position="79"/>
        <end position="100"/>
    </location>
</feature>
<feature type="transmembrane region" description="Helical" evidence="6">
    <location>
        <begin position="243"/>
        <end position="265"/>
    </location>
</feature>
<evidence type="ECO:0000313" key="8">
    <source>
        <dbReference type="EMBL" id="SDR53753.1"/>
    </source>
</evidence>
<dbReference type="PANTHER" id="PTHR43791:SF36">
    <property type="entry name" value="TRANSPORTER, PUTATIVE (AFU_ORTHOLOGUE AFUA_6G08340)-RELATED"/>
    <property type="match status" value="1"/>
</dbReference>
<feature type="transmembrane region" description="Helical" evidence="6">
    <location>
        <begin position="145"/>
        <end position="166"/>
    </location>
</feature>
<feature type="transmembrane region" description="Helical" evidence="6">
    <location>
        <begin position="401"/>
        <end position="422"/>
    </location>
</feature>
<dbReference type="InterPro" id="IPR011701">
    <property type="entry name" value="MFS"/>
</dbReference>
<feature type="transmembrane region" description="Helical" evidence="6">
    <location>
        <begin position="310"/>
        <end position="328"/>
    </location>
</feature>
<keyword evidence="4 6" id="KW-1133">Transmembrane helix</keyword>
<reference evidence="9" key="1">
    <citation type="submission" date="2016-10" db="EMBL/GenBank/DDBJ databases">
        <authorList>
            <person name="Varghese N."/>
        </authorList>
    </citation>
    <scope>NUCLEOTIDE SEQUENCE [LARGE SCALE GENOMIC DNA]</scope>
    <source>
        <strain evidence="9">GAS106B</strain>
    </source>
</reference>
<evidence type="ECO:0000256" key="2">
    <source>
        <dbReference type="ARBA" id="ARBA00022448"/>
    </source>
</evidence>
<evidence type="ECO:0000313" key="9">
    <source>
        <dbReference type="Proteomes" id="UP000183487"/>
    </source>
</evidence>
<keyword evidence="5 6" id="KW-0472">Membrane</keyword>
<evidence type="ECO:0000256" key="4">
    <source>
        <dbReference type="ARBA" id="ARBA00022989"/>
    </source>
</evidence>
<dbReference type="FunFam" id="1.20.1250.20:FF:000018">
    <property type="entry name" value="MFS transporter permease"/>
    <property type="match status" value="1"/>
</dbReference>
<accession>A0A1H1JUQ2</accession>
<protein>
    <submittedName>
        <fullName evidence="8">Nitrate/nitrite transporter NarK</fullName>
    </submittedName>
</protein>
<dbReference type="Gene3D" id="1.20.1250.20">
    <property type="entry name" value="MFS general substrate transporter like domains"/>
    <property type="match status" value="2"/>
</dbReference>
<feature type="transmembrane region" description="Helical" evidence="6">
    <location>
        <begin position="277"/>
        <end position="298"/>
    </location>
</feature>
<organism evidence="8 9">
    <name type="scientific">Paraburkholderia fungorum</name>
    <dbReference type="NCBI Taxonomy" id="134537"/>
    <lineage>
        <taxon>Bacteria</taxon>
        <taxon>Pseudomonadati</taxon>
        <taxon>Pseudomonadota</taxon>
        <taxon>Betaproteobacteria</taxon>
        <taxon>Burkholderiales</taxon>
        <taxon>Burkholderiaceae</taxon>
        <taxon>Paraburkholderia</taxon>
    </lineage>
</organism>